<evidence type="ECO:0000313" key="4">
    <source>
        <dbReference type="EMBL" id="GIM93772.1"/>
    </source>
</evidence>
<dbReference type="InterPro" id="IPR036291">
    <property type="entry name" value="NAD(P)-bd_dom_sf"/>
</dbReference>
<keyword evidence="2" id="KW-0521">NADP</keyword>
<dbReference type="RefSeq" id="WP_213009567.1">
    <property type="nucleotide sequence ID" value="NZ_BOQN01000070.1"/>
</dbReference>
<protein>
    <recommendedName>
        <fullName evidence="2">dTDP-4-dehydrorhamnose reductase</fullName>
        <ecNumber evidence="2">1.1.1.133</ecNumber>
    </recommendedName>
</protein>
<name>A0A919TEC8_9ACTN</name>
<dbReference type="AlphaFoldDB" id="A0A919TEC8"/>
<dbReference type="Proteomes" id="UP000677082">
    <property type="component" value="Unassembled WGS sequence"/>
</dbReference>
<dbReference type="Gene3D" id="3.40.50.720">
    <property type="entry name" value="NAD(P)-binding Rossmann-like Domain"/>
    <property type="match status" value="1"/>
</dbReference>
<evidence type="ECO:0000256" key="2">
    <source>
        <dbReference type="RuleBase" id="RU364082"/>
    </source>
</evidence>
<comment type="pathway">
    <text evidence="2">Carbohydrate biosynthesis; dTDP-L-rhamnose biosynthesis.</text>
</comment>
<keyword evidence="5" id="KW-1185">Reference proteome</keyword>
<evidence type="ECO:0000256" key="1">
    <source>
        <dbReference type="ARBA" id="ARBA00010944"/>
    </source>
</evidence>
<comment type="caution">
    <text evidence="4">The sequence shown here is derived from an EMBL/GenBank/DDBJ whole genome shotgun (WGS) entry which is preliminary data.</text>
</comment>
<gene>
    <name evidence="4" type="ORF">Ato02nite_055650</name>
</gene>
<dbReference type="EC" id="1.1.1.133" evidence="2"/>
<dbReference type="GO" id="GO:0008831">
    <property type="term" value="F:dTDP-4-dehydrorhamnose reductase activity"/>
    <property type="evidence" value="ECO:0007669"/>
    <property type="project" value="UniProtKB-EC"/>
</dbReference>
<organism evidence="4 5">
    <name type="scientific">Paractinoplanes toevensis</name>
    <dbReference type="NCBI Taxonomy" id="571911"/>
    <lineage>
        <taxon>Bacteria</taxon>
        <taxon>Bacillati</taxon>
        <taxon>Actinomycetota</taxon>
        <taxon>Actinomycetes</taxon>
        <taxon>Micromonosporales</taxon>
        <taxon>Micromonosporaceae</taxon>
        <taxon>Paractinoplanes</taxon>
    </lineage>
</organism>
<dbReference type="SUPFAM" id="SSF51735">
    <property type="entry name" value="NAD(P)-binding Rossmann-fold domains"/>
    <property type="match status" value="1"/>
</dbReference>
<dbReference type="InterPro" id="IPR029903">
    <property type="entry name" value="RmlD-like-bd"/>
</dbReference>
<evidence type="ECO:0000313" key="5">
    <source>
        <dbReference type="Proteomes" id="UP000677082"/>
    </source>
</evidence>
<dbReference type="Pfam" id="PF04321">
    <property type="entry name" value="RmlD_sub_bind"/>
    <property type="match status" value="1"/>
</dbReference>
<dbReference type="EMBL" id="BOQN01000070">
    <property type="protein sequence ID" value="GIM93772.1"/>
    <property type="molecule type" value="Genomic_DNA"/>
</dbReference>
<proteinExistence type="inferred from homology"/>
<accession>A0A919TEC8</accession>
<comment type="function">
    <text evidence="2">Catalyzes the reduction of dTDP-6-deoxy-L-lyxo-4-hexulose to yield dTDP-L-rhamnose.</text>
</comment>
<dbReference type="InterPro" id="IPR005913">
    <property type="entry name" value="dTDP_dehydrorham_reduct"/>
</dbReference>
<dbReference type="PANTHER" id="PTHR10491:SF4">
    <property type="entry name" value="METHIONINE ADENOSYLTRANSFERASE 2 SUBUNIT BETA"/>
    <property type="match status" value="1"/>
</dbReference>
<dbReference type="PANTHER" id="PTHR10491">
    <property type="entry name" value="DTDP-4-DEHYDRORHAMNOSE REDUCTASE"/>
    <property type="match status" value="1"/>
</dbReference>
<sequence>MTERMLVVGASGHLGRKVASRAMAAGWMVVGTRFSTAGELGEVPLDIRDPAAVRDLVRRVFPSVVIHTAAGRDDWRVIADGAAHVAAAAYAVGARLVHVSSEAVFSGRDIEYDETALPDPTYLYGAAKAAAETAVRAIDPSAVVVRTSLIVGDGRGSHERLTHDLIAGHRTGVLLTDQIRKPVHVDDLSDALLELAANDYHGILNVAGTDPISRYDLGVLVAVRDGLDPALIPASTTTDAGLALPADIRLRTGRAEALLHTRLRGVREFLAGEAPVAA</sequence>
<evidence type="ECO:0000259" key="3">
    <source>
        <dbReference type="Pfam" id="PF04321"/>
    </source>
</evidence>
<reference evidence="4 5" key="1">
    <citation type="submission" date="2021-03" db="EMBL/GenBank/DDBJ databases">
        <title>Whole genome shotgun sequence of Actinoplanes toevensis NBRC 105298.</title>
        <authorList>
            <person name="Komaki H."/>
            <person name="Tamura T."/>
        </authorList>
    </citation>
    <scope>NUCLEOTIDE SEQUENCE [LARGE SCALE GENOMIC DNA]</scope>
    <source>
        <strain evidence="4 5">NBRC 105298</strain>
    </source>
</reference>
<comment type="similarity">
    <text evidence="1 2">Belongs to the dTDP-4-dehydrorhamnose reductase family.</text>
</comment>
<keyword evidence="2" id="KW-0560">Oxidoreductase</keyword>
<feature type="domain" description="RmlD-like substrate binding" evidence="3">
    <location>
        <begin position="4"/>
        <end position="268"/>
    </location>
</feature>